<keyword evidence="3" id="KW-1185">Reference proteome</keyword>
<reference evidence="2 3" key="1">
    <citation type="submission" date="2010-03" db="EMBL/GenBank/DDBJ databases">
        <title>Complete sequence of Sideroxydans lithotrophicus ES-1.</title>
        <authorList>
            <consortium name="US DOE Joint Genome Institute"/>
            <person name="Lucas S."/>
            <person name="Copeland A."/>
            <person name="Lapidus A."/>
            <person name="Cheng J.-F."/>
            <person name="Bruce D."/>
            <person name="Goodwin L."/>
            <person name="Pitluck S."/>
            <person name="Munk A.C."/>
            <person name="Detter J.C."/>
            <person name="Han C."/>
            <person name="Tapia R."/>
            <person name="Larimer F."/>
            <person name="Land M."/>
            <person name="Hauser L."/>
            <person name="Kyrpides N."/>
            <person name="Ivanova N."/>
            <person name="Emerson D."/>
            <person name="Woyke T."/>
        </authorList>
    </citation>
    <scope>NUCLEOTIDE SEQUENCE [LARGE SCALE GENOMIC DNA]</scope>
    <source>
        <strain evidence="2 3">ES-1</strain>
    </source>
</reference>
<dbReference type="eggNOG" id="COG0640">
    <property type="taxonomic scope" value="Bacteria"/>
</dbReference>
<dbReference type="STRING" id="580332.Slit_0221"/>
<dbReference type="RefSeq" id="WP_013028362.1">
    <property type="nucleotide sequence ID" value="NC_013959.1"/>
</dbReference>
<dbReference type="EMBL" id="CP001965">
    <property type="protein sequence ID" value="ADE10463.1"/>
    <property type="molecule type" value="Genomic_DNA"/>
</dbReference>
<evidence type="ECO:0000313" key="3">
    <source>
        <dbReference type="Proteomes" id="UP000001625"/>
    </source>
</evidence>
<dbReference type="HOGENOM" id="CLU_176097_1_1_4"/>
<dbReference type="Proteomes" id="UP000001625">
    <property type="component" value="Chromosome"/>
</dbReference>
<gene>
    <name evidence="2" type="ordered locus">Slit_0221</name>
</gene>
<feature type="region of interest" description="Disordered" evidence="1">
    <location>
        <begin position="77"/>
        <end position="100"/>
    </location>
</feature>
<protein>
    <recommendedName>
        <fullName evidence="4">ArsR family transcriptional regulator</fullName>
    </recommendedName>
</protein>
<evidence type="ECO:0000256" key="1">
    <source>
        <dbReference type="SAM" id="MobiDB-lite"/>
    </source>
</evidence>
<sequence>MTYAEEIAASRRLAILLALYFAPGYTLNRAALRHQVEMTGYVTSADKMASEIAWLAEMELVEPLELDAVRLTARGEDVALGRSQTPGVRRPSPGETNGTR</sequence>
<dbReference type="KEGG" id="slt:Slit_0221"/>
<proteinExistence type="predicted"/>
<dbReference type="AlphaFoldDB" id="D5CUC8"/>
<evidence type="ECO:0008006" key="4">
    <source>
        <dbReference type="Google" id="ProtNLM"/>
    </source>
</evidence>
<accession>D5CUC8</accession>
<dbReference type="OrthoDB" id="8527781at2"/>
<evidence type="ECO:0000313" key="2">
    <source>
        <dbReference type="EMBL" id="ADE10463.1"/>
    </source>
</evidence>
<name>D5CUC8_SIDLE</name>
<organism evidence="2 3">
    <name type="scientific">Sideroxydans lithotrophicus (strain ES-1)</name>
    <dbReference type="NCBI Taxonomy" id="580332"/>
    <lineage>
        <taxon>Bacteria</taxon>
        <taxon>Pseudomonadati</taxon>
        <taxon>Pseudomonadota</taxon>
        <taxon>Betaproteobacteria</taxon>
        <taxon>Nitrosomonadales</taxon>
        <taxon>Gallionellaceae</taxon>
        <taxon>Sideroxydans</taxon>
    </lineage>
</organism>